<dbReference type="GeneID" id="60422387"/>
<sequence>MKIITYRLSEVSCYRLTISMGSMNHGQLINDYGDSDVRGAYNMIPTLSQVEYLSNPLNFGE</sequence>
<proteinExistence type="predicted"/>
<dbReference type="AlphaFoldDB" id="A0A654M277"/>
<dbReference type="RefSeq" id="WP_196815865.1">
    <property type="nucleotide sequence ID" value="NZ_CP012850.1"/>
</dbReference>
<protein>
    <submittedName>
        <fullName evidence="1">Uncharacterized protein</fullName>
    </submittedName>
</protein>
<keyword evidence="2" id="KW-1185">Reference proteome</keyword>
<dbReference type="EMBL" id="CP012850">
    <property type="protein sequence ID" value="ALI36641.1"/>
    <property type="molecule type" value="Genomic_DNA"/>
</dbReference>
<gene>
    <name evidence="1" type="ORF">NMY3_02445</name>
</gene>
<name>A0A654M277_9ARCH</name>
<dbReference type="KEGG" id="taa:NMY3_02445"/>
<dbReference type="Proteomes" id="UP000058925">
    <property type="component" value="Chromosome"/>
</dbReference>
<evidence type="ECO:0000313" key="1">
    <source>
        <dbReference type="EMBL" id="ALI36641.1"/>
    </source>
</evidence>
<accession>A0A654M277</accession>
<reference evidence="2" key="1">
    <citation type="submission" date="2015-10" db="EMBL/GenBank/DDBJ databases">
        <title>Niche specialization of a soil ammonia-oxidizing archaeon, Candidatus Nitrosocosmicus oleophilus.</title>
        <authorList>
            <person name="Jung M.-Y."/>
            <person name="Rhee S.-K."/>
        </authorList>
    </citation>
    <scope>NUCLEOTIDE SEQUENCE [LARGE SCALE GENOMIC DNA]</scope>
    <source>
        <strain evidence="2">MY3</strain>
    </source>
</reference>
<evidence type="ECO:0000313" key="2">
    <source>
        <dbReference type="Proteomes" id="UP000058925"/>
    </source>
</evidence>
<organism evidence="1 2">
    <name type="scientific">Candidatus Nitrosocosmicus oleophilus</name>
    <dbReference type="NCBI Taxonomy" id="1353260"/>
    <lineage>
        <taxon>Archaea</taxon>
        <taxon>Nitrososphaerota</taxon>
        <taxon>Nitrososphaeria</taxon>
        <taxon>Nitrososphaerales</taxon>
        <taxon>Nitrososphaeraceae</taxon>
        <taxon>Candidatus Nitrosocosmicus</taxon>
    </lineage>
</organism>